<dbReference type="AlphaFoldDB" id="A0A158DTW9"/>
<dbReference type="Proteomes" id="UP000054870">
    <property type="component" value="Unassembled WGS sequence"/>
</dbReference>
<accession>A0A158DTW9</accession>
<proteinExistence type="predicted"/>
<dbReference type="EMBL" id="FCOF02000115">
    <property type="protein sequence ID" value="SAK98028.1"/>
    <property type="molecule type" value="Genomic_DNA"/>
</dbReference>
<comment type="caution">
    <text evidence="1">The sequence shown here is derived from an EMBL/GenBank/DDBJ whole genome shotgun (WGS) entry which is preliminary data.</text>
</comment>
<evidence type="ECO:0000313" key="2">
    <source>
        <dbReference type="Proteomes" id="UP000054870"/>
    </source>
</evidence>
<name>A0A158DTW9_9BURK</name>
<keyword evidence="2" id="KW-1185">Reference proteome</keyword>
<evidence type="ECO:0000313" key="1">
    <source>
        <dbReference type="EMBL" id="SAK98028.1"/>
    </source>
</evidence>
<reference evidence="1" key="1">
    <citation type="submission" date="2016-01" db="EMBL/GenBank/DDBJ databases">
        <authorList>
            <person name="Peeters C."/>
        </authorList>
    </citation>
    <scope>NUCLEOTIDE SEQUENCE [LARGE SCALE GENOMIC DNA]</scope>
    <source>
        <strain evidence="1">LMG 29318</strain>
    </source>
</reference>
<gene>
    <name evidence="1" type="ORF">AWB75_07166</name>
</gene>
<protein>
    <submittedName>
        <fullName evidence="1">Uncharacterized protein</fullName>
    </submittedName>
</protein>
<sequence>MIYVIPENDLIAVLRLVDIDVYPRLLSEHLDISQISLPILEAELKLRVNATQSDTDQMIRYAVLAQFPNDYVGRALVLIDTKTTNPSQSREMGFQNNVIFGEIRRRLERRVRLHEPGEVLRQAAERTHREPGVLAQEMLA</sequence>
<organism evidence="1 2">
    <name type="scientific">Caballeronia catudaia</name>
    <dbReference type="NCBI Taxonomy" id="1777136"/>
    <lineage>
        <taxon>Bacteria</taxon>
        <taxon>Pseudomonadati</taxon>
        <taxon>Pseudomonadota</taxon>
        <taxon>Betaproteobacteria</taxon>
        <taxon>Burkholderiales</taxon>
        <taxon>Burkholderiaceae</taxon>
        <taxon>Caballeronia</taxon>
    </lineage>
</organism>